<reference evidence="1" key="1">
    <citation type="submission" date="2023-01" db="EMBL/GenBank/DDBJ databases">
        <authorList>
            <person name="Sprotte S."/>
            <person name="Brinks E."/>
        </authorList>
    </citation>
    <scope>NUCLEOTIDE SEQUENCE</scope>
</reference>
<protein>
    <submittedName>
        <fullName evidence="1">RNA-dependent RNA polymerase</fullName>
    </submittedName>
</protein>
<keyword evidence="1" id="KW-0696">RNA-directed RNA polymerase</keyword>
<organism evidence="1">
    <name type="scientific">Enterocloster phage PMBT24</name>
    <dbReference type="NCBI Taxonomy" id="3025413"/>
    <lineage>
        <taxon>Viruses</taxon>
        <taxon>Duplodnaviria</taxon>
        <taxon>Heunggongvirae</taxon>
        <taxon>Uroviricota</taxon>
        <taxon>Caudoviricetes</taxon>
    </lineage>
</organism>
<dbReference type="GO" id="GO:0003968">
    <property type="term" value="F:RNA-directed RNA polymerase activity"/>
    <property type="evidence" value="ECO:0007669"/>
    <property type="project" value="UniProtKB-KW"/>
</dbReference>
<dbReference type="EMBL" id="OQ326496">
    <property type="protein sequence ID" value="WDQ45559.1"/>
    <property type="molecule type" value="Genomic_DNA"/>
</dbReference>
<evidence type="ECO:0000313" key="1">
    <source>
        <dbReference type="EMBL" id="WDQ45559.1"/>
    </source>
</evidence>
<keyword evidence="1" id="KW-0808">Transferase</keyword>
<proteinExistence type="predicted"/>
<name>A0AAT9TRU2_9CAUD</name>
<reference evidence="1" key="2">
    <citation type="journal article" date="2024" name="Heliyon">
        <title>Complete genome sequence of the novel virulent phage PMBT24 infecting Enterocloster bolteae from the human gut.</title>
        <authorList>
            <person name="Sprotte S."/>
            <person name="Brinks E."/>
            <person name="Neve H."/>
            <person name="Franz C.M.A.P."/>
        </authorList>
    </citation>
    <scope>NUCLEOTIDE SEQUENCE</scope>
</reference>
<accession>A0AAT9TRU2</accession>
<sequence>MQNSRRKIFKISTERLASNNWDIKLDQKLAVRLDELVDLFDNQSFRLLDIISKAYKSNLTDKVLAVEISKKKDYARATSPKGIYVNGFNFQWFVGTTGGLKNETILFVRSDLLGELDKRCECGRKKDYKLVPAKYEAYKSLTCSASLEIVEPRDVLVVSDCFVDFYDSVINIDDTNNDEPEVTILENILLKNNGSDGLNLCTPEYMQRVAEKLKLDYIPAGGCLRNAWLKGMLYVFDILDFAEKIAHTYEVKDIWGHIHDIRNVDMIITESSLKIWDNYDSWEDYHSNYIKNGYRFAMTKVTPKVLDDVREINYQYLQSYELTDEDIKELAKPTVDWLKQSLTGDYEQTLKFLGISEKTKSNDYAQALYLNPEMMKDPYVIDRINKMIKKKINNAKIGKLLVNGNYQLVSGDPYALMQHVFGLEVTGLLEAKEVYSKYWNDKEDAEELVCFRSPMTSHNNIRKMKRINNDTVNYWYRHMDTIFIINNKDTFCMAMNGCDFDGDAIYSTNNKVLLRKYVELLAIQCVQRKAQKQIVTRSMIKKSNYKGLGNGVGKITNDVSSMIDILFGLQKGTIEYETLYKRILCGQLFQQNELDKLKGIIAKDMPKNWYMKNHCQTELDLAIVADKKPYYFMYNYPVIKRDYDNYIKHTREKCLMIYGCTVEELKNKENLTKEEEEFLYWYNVQMPVNCSPSTMNRLCWYIESEFNGYVTQLKNQNFDYSFLKSDKVIRYPKAKKEEIEKLEKEYVRRIKNFKIIAKENNLSAEEANKKTEVLQQEFRDEAIKICSNKWQLMNIVLDLCYGKNKNKYFCWAVIGDLIIEKLKEDGEKENE</sequence>
<keyword evidence="1" id="KW-0548">Nucleotidyltransferase</keyword>